<name>A0ABS9Z8E7_9HYPH</name>
<dbReference type="RefSeq" id="WP_243067798.1">
    <property type="nucleotide sequence ID" value="NZ_JAIVFK010000006.1"/>
</dbReference>
<protein>
    <submittedName>
        <fullName evidence="1">Uncharacterized protein</fullName>
    </submittedName>
</protein>
<evidence type="ECO:0000313" key="2">
    <source>
        <dbReference type="Proteomes" id="UP001139104"/>
    </source>
</evidence>
<gene>
    <name evidence="1" type="ORF">K2U94_14070</name>
</gene>
<sequence length="78" mass="8735">MAAILNEVERPPNISFSSAFAKGVFIARRRLYHSCREQAEFVEPGCLSAGISEEFRRGRGTRRGVFRAFICAFASFTS</sequence>
<evidence type="ECO:0000313" key="1">
    <source>
        <dbReference type="EMBL" id="MCI4683877.1"/>
    </source>
</evidence>
<proteinExistence type="predicted"/>
<dbReference type="Proteomes" id="UP001139104">
    <property type="component" value="Unassembled WGS sequence"/>
</dbReference>
<comment type="caution">
    <text evidence="1">The sequence shown here is derived from an EMBL/GenBank/DDBJ whole genome shotgun (WGS) entry which is preliminary data.</text>
</comment>
<organism evidence="1 2">
    <name type="scientific">Candidatus Rhodoblastus alkanivorans</name>
    <dbReference type="NCBI Taxonomy" id="2954117"/>
    <lineage>
        <taxon>Bacteria</taxon>
        <taxon>Pseudomonadati</taxon>
        <taxon>Pseudomonadota</taxon>
        <taxon>Alphaproteobacteria</taxon>
        <taxon>Hyphomicrobiales</taxon>
        <taxon>Rhodoblastaceae</taxon>
        <taxon>Rhodoblastus</taxon>
    </lineage>
</organism>
<accession>A0ABS9Z8E7</accession>
<keyword evidence="2" id="KW-1185">Reference proteome</keyword>
<dbReference type="EMBL" id="JAIVFP010000001">
    <property type="protein sequence ID" value="MCI4683877.1"/>
    <property type="molecule type" value="Genomic_DNA"/>
</dbReference>
<reference evidence="1" key="1">
    <citation type="journal article" date="2022" name="ISME J.">
        <title>Identification of active gaseous-alkane degraders at natural gas seeps.</title>
        <authorList>
            <person name="Farhan Ul Haque M."/>
            <person name="Hernandez M."/>
            <person name="Crombie A.T."/>
            <person name="Murrell J.C."/>
        </authorList>
    </citation>
    <scope>NUCLEOTIDE SEQUENCE</scope>
    <source>
        <strain evidence="1">PC2</strain>
    </source>
</reference>